<dbReference type="Proteomes" id="UP000283805">
    <property type="component" value="Unassembled WGS sequence"/>
</dbReference>
<gene>
    <name evidence="2" type="ORF">ATJ93_0217</name>
</gene>
<evidence type="ECO:0000256" key="1">
    <source>
        <dbReference type="SAM" id="Phobius"/>
    </source>
</evidence>
<feature type="transmembrane region" description="Helical" evidence="1">
    <location>
        <begin position="365"/>
        <end position="385"/>
    </location>
</feature>
<reference evidence="2 3" key="1">
    <citation type="submission" date="2018-09" db="EMBL/GenBank/DDBJ databases">
        <title>Genomic Encyclopedia of Archaeal and Bacterial Type Strains, Phase II (KMG-II): from individual species to whole genera.</title>
        <authorList>
            <person name="Goeker M."/>
        </authorList>
    </citation>
    <scope>NUCLEOTIDE SEQUENCE [LARGE SCALE GENOMIC DNA]</scope>
    <source>
        <strain evidence="2 3">DSM 13151</strain>
    </source>
</reference>
<feature type="transmembrane region" description="Helical" evidence="1">
    <location>
        <begin position="122"/>
        <end position="142"/>
    </location>
</feature>
<dbReference type="OrthoDB" id="107643at2157"/>
<evidence type="ECO:0000313" key="2">
    <source>
        <dbReference type="EMBL" id="RKD97233.1"/>
    </source>
</evidence>
<protein>
    <recommendedName>
        <fullName evidence="4">ABC-2 type transport system permease protein</fullName>
    </recommendedName>
</protein>
<feature type="transmembrane region" description="Helical" evidence="1">
    <location>
        <begin position="397"/>
        <end position="416"/>
    </location>
</feature>
<organism evidence="2 3">
    <name type="scientific">Halopiger aswanensis</name>
    <dbReference type="NCBI Taxonomy" id="148449"/>
    <lineage>
        <taxon>Archaea</taxon>
        <taxon>Methanobacteriati</taxon>
        <taxon>Methanobacteriota</taxon>
        <taxon>Stenosarchaea group</taxon>
        <taxon>Halobacteria</taxon>
        <taxon>Halobacteriales</taxon>
        <taxon>Natrialbaceae</taxon>
        <taxon>Halopiger</taxon>
    </lineage>
</organism>
<dbReference type="EMBL" id="RAPO01000001">
    <property type="protein sequence ID" value="RKD97233.1"/>
    <property type="molecule type" value="Genomic_DNA"/>
</dbReference>
<sequence length="491" mass="50429">MTADARSGTATRAVFLALAREEWRLHARLFGGWRFGCFPLVVAALTAAGAFALVETGTAAATVVTGLHVLALGFGLYSGTAALAGSSMLENVFGRLSLVLSTATTLPLSRRRLLGLFLLKDTLFYGLVFVLPMATAAVPLEVRATSTVTVLGTVAAVVALWLSLCLVFAAGATATVGLIAVRTRGIPTWGIGLALGFVAVLGWLAGPVDPAAVRTALVPLNGSLLGAVGLTAAAVLGSVAALAIYDPTYGKPSRTAGDRFGTISDALPFGTDALVAKTLLELARSAGGVWKPFVSAAILFALVAALVGVVESITGIAPAPGIFFGGVLGLSAFTTYNWLTQFDSLETYLAFPIPIEDVFRAKRTAFVLVGAPTVAVPYAAAILWFDATLVDAVAGALVLSGYALYYYGLTVYLAGFDPNEFLFDAVRFSAFTAGVAVPLVPTLVAGFVDAPPSPTVAAALGLAGIVVGAVGYILSSRAGPRWDEQYRDGAG</sequence>
<dbReference type="RefSeq" id="WP_120242794.1">
    <property type="nucleotide sequence ID" value="NZ_RAPO01000001.1"/>
</dbReference>
<feature type="transmembrane region" description="Helical" evidence="1">
    <location>
        <begin position="66"/>
        <end position="86"/>
    </location>
</feature>
<keyword evidence="1" id="KW-1133">Transmembrane helix</keyword>
<feature type="transmembrane region" description="Helical" evidence="1">
    <location>
        <begin position="428"/>
        <end position="448"/>
    </location>
</feature>
<feature type="transmembrane region" description="Helical" evidence="1">
    <location>
        <begin position="316"/>
        <end position="339"/>
    </location>
</feature>
<feature type="transmembrane region" description="Helical" evidence="1">
    <location>
        <begin position="224"/>
        <end position="245"/>
    </location>
</feature>
<evidence type="ECO:0008006" key="4">
    <source>
        <dbReference type="Google" id="ProtNLM"/>
    </source>
</evidence>
<feature type="transmembrane region" description="Helical" evidence="1">
    <location>
        <begin position="454"/>
        <end position="474"/>
    </location>
</feature>
<comment type="caution">
    <text evidence="2">The sequence shown here is derived from an EMBL/GenBank/DDBJ whole genome shotgun (WGS) entry which is preliminary data.</text>
</comment>
<proteinExistence type="predicted"/>
<keyword evidence="1" id="KW-0472">Membrane</keyword>
<feature type="transmembrane region" description="Helical" evidence="1">
    <location>
        <begin position="289"/>
        <end position="310"/>
    </location>
</feature>
<dbReference type="AlphaFoldDB" id="A0A419WP04"/>
<evidence type="ECO:0000313" key="3">
    <source>
        <dbReference type="Proteomes" id="UP000283805"/>
    </source>
</evidence>
<feature type="transmembrane region" description="Helical" evidence="1">
    <location>
        <begin position="186"/>
        <end position="204"/>
    </location>
</feature>
<keyword evidence="1" id="KW-0812">Transmembrane</keyword>
<feature type="transmembrane region" description="Helical" evidence="1">
    <location>
        <begin position="33"/>
        <end position="54"/>
    </location>
</feature>
<keyword evidence="3" id="KW-1185">Reference proteome</keyword>
<name>A0A419WP04_9EURY</name>
<feature type="transmembrane region" description="Helical" evidence="1">
    <location>
        <begin position="154"/>
        <end position="179"/>
    </location>
</feature>
<accession>A0A419WP04</accession>